<evidence type="ECO:0000256" key="4">
    <source>
        <dbReference type="ARBA" id="ARBA00022723"/>
    </source>
</evidence>
<dbReference type="PANTHER" id="PTHR24279:SF120">
    <property type="entry name" value="CYTOCHROME P450"/>
    <property type="match status" value="1"/>
</dbReference>
<dbReference type="GO" id="GO:0020037">
    <property type="term" value="F:heme binding"/>
    <property type="evidence" value="ECO:0007669"/>
    <property type="project" value="InterPro"/>
</dbReference>
<evidence type="ECO:0000256" key="5">
    <source>
        <dbReference type="ARBA" id="ARBA00023002"/>
    </source>
</evidence>
<dbReference type="SUPFAM" id="SSF48264">
    <property type="entry name" value="Cytochrome P450"/>
    <property type="match status" value="1"/>
</dbReference>
<proteinExistence type="evidence at transcript level"/>
<dbReference type="PRINTS" id="PR00385">
    <property type="entry name" value="P450"/>
</dbReference>
<evidence type="ECO:0000256" key="2">
    <source>
        <dbReference type="ARBA" id="ARBA00010617"/>
    </source>
</evidence>
<dbReference type="PROSITE" id="PS00086">
    <property type="entry name" value="CYTOCHROME_P450"/>
    <property type="match status" value="1"/>
</dbReference>
<dbReference type="EMBL" id="GEFM01004189">
    <property type="protein sequence ID" value="JAP71607.1"/>
    <property type="molecule type" value="mRNA"/>
</dbReference>
<organism evidence="10">
    <name type="scientific">Ixodes ricinus</name>
    <name type="common">Common tick</name>
    <name type="synonym">Acarus ricinus</name>
    <dbReference type="NCBI Taxonomy" id="34613"/>
    <lineage>
        <taxon>Eukaryota</taxon>
        <taxon>Metazoa</taxon>
        <taxon>Ecdysozoa</taxon>
        <taxon>Arthropoda</taxon>
        <taxon>Chelicerata</taxon>
        <taxon>Arachnida</taxon>
        <taxon>Acari</taxon>
        <taxon>Parasitiformes</taxon>
        <taxon>Ixodida</taxon>
        <taxon>Ixodoidea</taxon>
        <taxon>Ixodidae</taxon>
        <taxon>Ixodinae</taxon>
        <taxon>Ixodes</taxon>
    </lineage>
</organism>
<dbReference type="FunFam" id="1.10.630.10:FF:000006">
    <property type="entry name" value="Cytochrome P450 302a1, mitochondrial"/>
    <property type="match status" value="1"/>
</dbReference>
<accession>A0A131XY47</accession>
<dbReference type="AlphaFoldDB" id="A0A131XY47"/>
<evidence type="ECO:0000256" key="8">
    <source>
        <dbReference type="PIRSR" id="PIRSR602401-1"/>
    </source>
</evidence>
<dbReference type="GO" id="GO:0005506">
    <property type="term" value="F:iron ion binding"/>
    <property type="evidence" value="ECO:0007669"/>
    <property type="project" value="InterPro"/>
</dbReference>
<evidence type="ECO:0000256" key="3">
    <source>
        <dbReference type="ARBA" id="ARBA00022617"/>
    </source>
</evidence>
<dbReference type="GO" id="GO:0016705">
    <property type="term" value="F:oxidoreductase activity, acting on paired donors, with incorporation or reduction of molecular oxygen"/>
    <property type="evidence" value="ECO:0007669"/>
    <property type="project" value="InterPro"/>
</dbReference>
<sequence>MKQGARVLARSVGSETPSIIALGHAEATPAAKQAQRRVVTPLADARTYPKPFHQIPGPKPSLPLIGTSWQYFRWGRYSLYQLHEACADKYQRYGDIMKEEYQWQVPIVHAFNPEDFETIFRHQGRCPIRPANEFVRKYRTEHPHKYSSVGLSNALGEEWHMLRTALAPVLLQMRSVPGLAAQQSEICEDFVSYVRFVRNSKSQAVDNIQDSLYRLALESIFMLCLDTRLGCLSRTMNYDSDAAIVITAAKDLFSAYQKLYYGLPLWKFFSTSAYRSYQRAEETLYELTLSYLQKYANHDCKDSAHAPYAKHTSLLHALLNTEGLSEKDVHLTIMDFIAGGVFTTTNALCFLLHHLACNPGVQEKLHGELQASNGDVSSCSYLRACMKESFRLNPTVPGVMRILPEDVVLSGYHVPAGVPVFANSLVTCHLEKYFAEPEAFRPERWLGAERTQIHPFSLLPFGHGARMCAGRRFAELELMTAAAKVVQNFVVEPCSRTLNTSYVFVVVPSHPVGLRFYDRVDH</sequence>
<keyword evidence="4 8" id="KW-0479">Metal-binding</keyword>
<keyword evidence="7 9" id="KW-0503">Monooxygenase</keyword>
<dbReference type="GO" id="GO:0004497">
    <property type="term" value="F:monooxygenase activity"/>
    <property type="evidence" value="ECO:0007669"/>
    <property type="project" value="UniProtKB-KW"/>
</dbReference>
<dbReference type="InterPro" id="IPR002401">
    <property type="entry name" value="Cyt_P450_E_grp-I"/>
</dbReference>
<dbReference type="CDD" id="cd11054">
    <property type="entry name" value="CYP24A1-like"/>
    <property type="match status" value="1"/>
</dbReference>
<reference evidence="10" key="1">
    <citation type="submission" date="2016-02" db="EMBL/GenBank/DDBJ databases">
        <title>RNAseq analyses of the midgut from blood- or serum-fed Ixodes ricinus ticks.</title>
        <authorList>
            <person name="Perner J."/>
            <person name="Provaznik J."/>
            <person name="Schrenkova J."/>
            <person name="Urbanova V."/>
            <person name="Ribeiro J.M."/>
            <person name="Kopacek P."/>
        </authorList>
    </citation>
    <scope>NUCLEOTIDE SEQUENCE</scope>
    <source>
        <tissue evidence="10">Gut</tissue>
    </source>
</reference>
<feature type="binding site" description="axial binding residue" evidence="8">
    <location>
        <position position="468"/>
    </location>
    <ligand>
        <name>heme</name>
        <dbReference type="ChEBI" id="CHEBI:30413"/>
    </ligand>
    <ligandPart>
        <name>Fe</name>
        <dbReference type="ChEBI" id="CHEBI:18248"/>
    </ligandPart>
</feature>
<dbReference type="Pfam" id="PF00067">
    <property type="entry name" value="p450"/>
    <property type="match status" value="1"/>
</dbReference>
<keyword evidence="5 9" id="KW-0560">Oxidoreductase</keyword>
<dbReference type="Gene3D" id="1.10.630.10">
    <property type="entry name" value="Cytochrome P450"/>
    <property type="match status" value="1"/>
</dbReference>
<dbReference type="PRINTS" id="PR00463">
    <property type="entry name" value="EP450I"/>
</dbReference>
<dbReference type="InterPro" id="IPR001128">
    <property type="entry name" value="Cyt_P450"/>
</dbReference>
<protein>
    <submittedName>
        <fullName evidence="10">Putative cytochrome p450 cyp11/cyp12/cyp24/cyp27 subfamily</fullName>
    </submittedName>
</protein>
<evidence type="ECO:0000313" key="10">
    <source>
        <dbReference type="EMBL" id="JAP71607.1"/>
    </source>
</evidence>
<dbReference type="InterPro" id="IPR017972">
    <property type="entry name" value="Cyt_P450_CS"/>
</dbReference>
<comment type="cofactor">
    <cofactor evidence="1 8">
        <name>heme</name>
        <dbReference type="ChEBI" id="CHEBI:30413"/>
    </cofactor>
</comment>
<dbReference type="PANTHER" id="PTHR24279">
    <property type="entry name" value="CYTOCHROME P450"/>
    <property type="match status" value="1"/>
</dbReference>
<keyword evidence="3 8" id="KW-0349">Heme</keyword>
<dbReference type="InterPro" id="IPR050479">
    <property type="entry name" value="CYP11_CYP27_families"/>
</dbReference>
<evidence type="ECO:0000256" key="9">
    <source>
        <dbReference type="RuleBase" id="RU000461"/>
    </source>
</evidence>
<comment type="similarity">
    <text evidence="2 9">Belongs to the cytochrome P450 family.</text>
</comment>
<dbReference type="InterPro" id="IPR036396">
    <property type="entry name" value="Cyt_P450_sf"/>
</dbReference>
<evidence type="ECO:0000256" key="6">
    <source>
        <dbReference type="ARBA" id="ARBA00023004"/>
    </source>
</evidence>
<name>A0A131XY47_IXORI</name>
<evidence type="ECO:0000256" key="1">
    <source>
        <dbReference type="ARBA" id="ARBA00001971"/>
    </source>
</evidence>
<evidence type="ECO:0000256" key="7">
    <source>
        <dbReference type="ARBA" id="ARBA00023033"/>
    </source>
</evidence>
<keyword evidence="6 8" id="KW-0408">Iron</keyword>